<dbReference type="PANTHER" id="PTHR11559">
    <property type="entry name" value="CARBOXYLESTERASE"/>
    <property type="match status" value="1"/>
</dbReference>
<dbReference type="PROSITE" id="PS00941">
    <property type="entry name" value="CARBOXYLESTERASE_B_2"/>
    <property type="match status" value="1"/>
</dbReference>
<dbReference type="EC" id="3.1.1.-" evidence="3"/>
<feature type="transmembrane region" description="Helical" evidence="4">
    <location>
        <begin position="41"/>
        <end position="63"/>
    </location>
</feature>
<accession>A0ABN8MQA2</accession>
<evidence type="ECO:0000256" key="3">
    <source>
        <dbReference type="RuleBase" id="RU361235"/>
    </source>
</evidence>
<evidence type="ECO:0000313" key="7">
    <source>
        <dbReference type="Proteomes" id="UP001159427"/>
    </source>
</evidence>
<keyword evidence="7" id="KW-1185">Reference proteome</keyword>
<keyword evidence="4" id="KW-0812">Transmembrane</keyword>
<dbReference type="InterPro" id="IPR002018">
    <property type="entry name" value="CarbesteraseB"/>
</dbReference>
<comment type="caution">
    <text evidence="6">The sequence shown here is derived from an EMBL/GenBank/DDBJ whole genome shotgun (WGS) entry which is preliminary data.</text>
</comment>
<evidence type="ECO:0000256" key="1">
    <source>
        <dbReference type="ARBA" id="ARBA00005964"/>
    </source>
</evidence>
<evidence type="ECO:0000256" key="4">
    <source>
        <dbReference type="SAM" id="Phobius"/>
    </source>
</evidence>
<dbReference type="InterPro" id="IPR050309">
    <property type="entry name" value="Type-B_Carboxylest/Lipase"/>
</dbReference>
<evidence type="ECO:0000313" key="6">
    <source>
        <dbReference type="EMBL" id="CAH3029636.1"/>
    </source>
</evidence>
<keyword evidence="4" id="KW-1133">Transmembrane helix</keyword>
<dbReference type="InterPro" id="IPR019826">
    <property type="entry name" value="Carboxylesterase_B_AS"/>
</dbReference>
<evidence type="ECO:0000256" key="2">
    <source>
        <dbReference type="ARBA" id="ARBA00022801"/>
    </source>
</evidence>
<dbReference type="SUPFAM" id="SSF53474">
    <property type="entry name" value="alpha/beta-Hydrolases"/>
    <property type="match status" value="1"/>
</dbReference>
<dbReference type="Gene3D" id="3.40.50.1820">
    <property type="entry name" value="alpha/beta hydrolase"/>
    <property type="match status" value="1"/>
</dbReference>
<proteinExistence type="inferred from homology"/>
<dbReference type="InterPro" id="IPR029058">
    <property type="entry name" value="AB_hydrolase_fold"/>
</dbReference>
<protein>
    <recommendedName>
        <fullName evidence="3">Carboxylic ester hydrolase</fullName>
        <ecNumber evidence="3">3.1.1.-</ecNumber>
    </recommendedName>
</protein>
<dbReference type="Pfam" id="PF00135">
    <property type="entry name" value="COesterase"/>
    <property type="match status" value="1"/>
</dbReference>
<dbReference type="InterPro" id="IPR019819">
    <property type="entry name" value="Carboxylesterase_B_CS"/>
</dbReference>
<dbReference type="PROSITE" id="PS00122">
    <property type="entry name" value="CARBOXYLESTERASE_B_1"/>
    <property type="match status" value="1"/>
</dbReference>
<gene>
    <name evidence="6" type="ORF">PEVE_00036496</name>
</gene>
<dbReference type="EMBL" id="CALNXI010000583">
    <property type="protein sequence ID" value="CAH3029636.1"/>
    <property type="molecule type" value="Genomic_DNA"/>
</dbReference>
<sequence>MSPNRRETNLSNPLLSRSDDESDIEDMILSRATKKTKKKKIAAIIIMLIVFLAFLGGIIYYFFSKKAGVSTILQTVEVKVQGGFVRGQFERSVVAFKGIPYAKPPVKDLRWKPSVLCETNTCWNGTLDATKFGSMCFQQDVTNIQDPTKLIGSEDCLFINVWTPKQRSKTLLPVLVYIHGGYLLYFSGNWKGLHPTPEMVLGLDIVGVSFNYRLNAFGFLALKSLADASPTKTAGNYGFMDQILALKWVQRNIEKFGGDPASVTLIGQSSGGTSELALLASPSAAGLFHRAIVMSASPVFNKSSEDAAIDNEIFVKHSKCERNSSADERECLYSLTPKQIEDAIPWDVYPYWRMADLMDLPTKNHFDGAVAVVDKTIVAQPPLVAMESRKANDVPLIIGTTAQEINISPVKTFGNSAFRDYKDHVEEKLRPFLGNDVDEVLSMYNDSLAESGSLQFAFSSMVSDLRETCPTNVLALNASKGFKSPVYRYVITNSPSTPINVFGYPASLACHIWDQVAFFGFPAELKYTPSEKDKRFMKDLRRQFGEFIHKGTVNDKSWKRYPESTALFTNDGVTVIKEDYHKRECDFWIKNGFFSYGWIN</sequence>
<keyword evidence="4" id="KW-0472">Membrane</keyword>
<reference evidence="6 7" key="1">
    <citation type="submission" date="2022-05" db="EMBL/GenBank/DDBJ databases">
        <authorList>
            <consortium name="Genoscope - CEA"/>
            <person name="William W."/>
        </authorList>
    </citation>
    <scope>NUCLEOTIDE SEQUENCE [LARGE SCALE GENOMIC DNA]</scope>
</reference>
<comment type="similarity">
    <text evidence="1 3">Belongs to the type-B carboxylesterase/lipase family.</text>
</comment>
<dbReference type="Proteomes" id="UP001159427">
    <property type="component" value="Unassembled WGS sequence"/>
</dbReference>
<name>A0ABN8MQA2_9CNID</name>
<keyword evidence="2 3" id="KW-0378">Hydrolase</keyword>
<feature type="domain" description="Carboxylesterase type B" evidence="5">
    <location>
        <begin position="76"/>
        <end position="588"/>
    </location>
</feature>
<organism evidence="6 7">
    <name type="scientific">Porites evermanni</name>
    <dbReference type="NCBI Taxonomy" id="104178"/>
    <lineage>
        <taxon>Eukaryota</taxon>
        <taxon>Metazoa</taxon>
        <taxon>Cnidaria</taxon>
        <taxon>Anthozoa</taxon>
        <taxon>Hexacorallia</taxon>
        <taxon>Scleractinia</taxon>
        <taxon>Fungiina</taxon>
        <taxon>Poritidae</taxon>
        <taxon>Porites</taxon>
    </lineage>
</organism>
<evidence type="ECO:0000259" key="5">
    <source>
        <dbReference type="Pfam" id="PF00135"/>
    </source>
</evidence>